<dbReference type="STRING" id="741276.A0A2S5B9J9"/>
<dbReference type="GO" id="GO:0046933">
    <property type="term" value="F:proton-transporting ATP synthase activity, rotational mechanism"/>
    <property type="evidence" value="ECO:0007669"/>
    <property type="project" value="InterPro"/>
</dbReference>
<sequence>MWRGTLSFNKYIQVAARATRQALKEEQRVAAERRAAVTLKVQHWENGKAGPSEWIVPPAAEQH</sequence>
<comment type="caution">
    <text evidence="2">The sequence shown here is derived from an EMBL/GenBank/DDBJ whole genome shotgun (WGS) entry which is preliminary data.</text>
</comment>
<dbReference type="AlphaFoldDB" id="A0A2S5B9J9"/>
<dbReference type="Gene3D" id="1.10.1620.20">
    <property type="entry name" value="ATP synthase, F1 complex, epsilon subunit superfamily, mitochondrial"/>
    <property type="match status" value="1"/>
</dbReference>
<dbReference type="Proteomes" id="UP000237144">
    <property type="component" value="Unassembled WGS sequence"/>
</dbReference>
<organism evidence="2 3">
    <name type="scientific">Rhodotorula taiwanensis</name>
    <dbReference type="NCBI Taxonomy" id="741276"/>
    <lineage>
        <taxon>Eukaryota</taxon>
        <taxon>Fungi</taxon>
        <taxon>Dikarya</taxon>
        <taxon>Basidiomycota</taxon>
        <taxon>Pucciniomycotina</taxon>
        <taxon>Microbotryomycetes</taxon>
        <taxon>Sporidiobolales</taxon>
        <taxon>Sporidiobolaceae</taxon>
        <taxon>Rhodotorula</taxon>
    </lineage>
</organism>
<dbReference type="EMBL" id="PJQD01000036">
    <property type="protein sequence ID" value="POY73447.1"/>
    <property type="molecule type" value="Genomic_DNA"/>
</dbReference>
<keyword evidence="3" id="KW-1185">Reference proteome</keyword>
<comment type="similarity">
    <text evidence="1">Belongs to the eukaryotic ATPase epsilon family.</text>
</comment>
<dbReference type="SUPFAM" id="SSF48690">
    <property type="entry name" value="Epsilon subunit of mitochondrial F1F0-ATP synthase"/>
    <property type="match status" value="1"/>
</dbReference>
<dbReference type="CDD" id="cd12153">
    <property type="entry name" value="F1-ATPase_epsilon"/>
    <property type="match status" value="1"/>
</dbReference>
<evidence type="ECO:0000313" key="2">
    <source>
        <dbReference type="EMBL" id="POY73447.1"/>
    </source>
</evidence>
<gene>
    <name evidence="2" type="ORF">BMF94_3384</name>
</gene>
<dbReference type="InterPro" id="IPR036742">
    <property type="entry name" value="ATP_synth_F1_esu_sf_mt"/>
</dbReference>
<protein>
    <submittedName>
        <fullName evidence="2">Uncharacterized protein</fullName>
    </submittedName>
</protein>
<dbReference type="InterPro" id="IPR006721">
    <property type="entry name" value="ATP_synth_F1_esu_mt"/>
</dbReference>
<reference evidence="2 3" key="1">
    <citation type="journal article" date="2018" name="Front. Microbiol.">
        <title>Prospects for Fungal Bioremediation of Acidic Radioactive Waste Sites: Characterization and Genome Sequence of Rhodotorula taiwanensis MD1149.</title>
        <authorList>
            <person name="Tkavc R."/>
            <person name="Matrosova V.Y."/>
            <person name="Grichenko O.E."/>
            <person name="Gostincar C."/>
            <person name="Volpe R.P."/>
            <person name="Klimenkova P."/>
            <person name="Gaidamakova E.K."/>
            <person name="Zhou C.E."/>
            <person name="Stewart B.J."/>
            <person name="Lyman M.G."/>
            <person name="Malfatti S.A."/>
            <person name="Rubinfeld B."/>
            <person name="Courtot M."/>
            <person name="Singh J."/>
            <person name="Dalgard C.L."/>
            <person name="Hamilton T."/>
            <person name="Frey K.G."/>
            <person name="Gunde-Cimerman N."/>
            <person name="Dugan L."/>
            <person name="Daly M.J."/>
        </authorList>
    </citation>
    <scope>NUCLEOTIDE SEQUENCE [LARGE SCALE GENOMIC DNA]</scope>
    <source>
        <strain evidence="2 3">MD1149</strain>
    </source>
</reference>
<proteinExistence type="inferred from homology"/>
<evidence type="ECO:0000256" key="1">
    <source>
        <dbReference type="ARBA" id="ARBA00009502"/>
    </source>
</evidence>
<dbReference type="Pfam" id="PF04627">
    <property type="entry name" value="ATP-synt_Eps"/>
    <property type="match status" value="1"/>
</dbReference>
<dbReference type="GO" id="GO:0045259">
    <property type="term" value="C:proton-transporting ATP synthase complex"/>
    <property type="evidence" value="ECO:0007669"/>
    <property type="project" value="InterPro"/>
</dbReference>
<evidence type="ECO:0000313" key="3">
    <source>
        <dbReference type="Proteomes" id="UP000237144"/>
    </source>
</evidence>
<dbReference type="GO" id="GO:0005743">
    <property type="term" value="C:mitochondrial inner membrane"/>
    <property type="evidence" value="ECO:0007669"/>
    <property type="project" value="InterPro"/>
</dbReference>
<accession>A0A2S5B9J9</accession>
<name>A0A2S5B9J9_9BASI</name>